<protein>
    <submittedName>
        <fullName evidence="2">Uncharacterized protein</fullName>
    </submittedName>
</protein>
<proteinExistence type="predicted"/>
<dbReference type="Proteomes" id="UP000663525">
    <property type="component" value="Chromosome"/>
</dbReference>
<evidence type="ECO:0000313" key="3">
    <source>
        <dbReference type="Proteomes" id="UP000663525"/>
    </source>
</evidence>
<dbReference type="RefSeq" id="WP_229114074.1">
    <property type="nucleotide sequence ID" value="NZ_CP064787.1"/>
</dbReference>
<reference evidence="2" key="1">
    <citation type="submission" date="2020-11" db="EMBL/GenBank/DDBJ databases">
        <title>Carbohydrate-dependent, anaerobic sulfur respiration: A novel catabolism in halophilic archaea.</title>
        <authorList>
            <person name="Sorokin D.Y."/>
            <person name="Messina E."/>
            <person name="Smedile F."/>
            <person name="La Cono V."/>
            <person name="Hallsworth J.E."/>
            <person name="Yakimov M.M."/>
        </authorList>
    </citation>
    <scope>NUCLEOTIDE SEQUENCE</scope>
    <source>
        <strain evidence="2">HSR12-1</strain>
    </source>
</reference>
<name>A0A897MR42_9EURY</name>
<dbReference type="GeneID" id="68853917"/>
<dbReference type="EMBL" id="CP064787">
    <property type="protein sequence ID" value="QSG04620.1"/>
    <property type="molecule type" value="Genomic_DNA"/>
</dbReference>
<feature type="compositionally biased region" description="Basic and acidic residues" evidence="1">
    <location>
        <begin position="155"/>
        <end position="164"/>
    </location>
</feature>
<accession>A0A897MR42</accession>
<dbReference type="AlphaFoldDB" id="A0A897MR42"/>
<feature type="region of interest" description="Disordered" evidence="1">
    <location>
        <begin position="140"/>
        <end position="179"/>
    </location>
</feature>
<organism evidence="2 3">
    <name type="scientific">Halapricum desulfuricans</name>
    <dbReference type="NCBI Taxonomy" id="2841257"/>
    <lineage>
        <taxon>Archaea</taxon>
        <taxon>Methanobacteriati</taxon>
        <taxon>Methanobacteriota</taxon>
        <taxon>Stenosarchaea group</taxon>
        <taxon>Halobacteria</taxon>
        <taxon>Halobacteriales</taxon>
        <taxon>Haloarculaceae</taxon>
        <taxon>Halapricum</taxon>
    </lineage>
</organism>
<feature type="compositionally biased region" description="Acidic residues" evidence="1">
    <location>
        <begin position="144"/>
        <end position="153"/>
    </location>
</feature>
<sequence length="179" mass="20306">MERAPGGSPVGVDDPYAHVRRCDHVTDEGKCRWAVEQRHRDPEFADARSVEEFRCPAADPDGDWAWADCPHFRSTTAGTECIRCGLEERRLAHEDVRPLLEEHHLSYADGSARGKRQLDHEITVSLCRWCHAKVHNSWARIDDDASPDPDAVAEAETRKGRELDELSFESASERFGDRD</sequence>
<gene>
    <name evidence="2" type="ORF">HSR121_0262</name>
</gene>
<dbReference type="Pfam" id="PF23382">
    <property type="entry name" value="DUF7097"/>
    <property type="match status" value="1"/>
</dbReference>
<evidence type="ECO:0000256" key="1">
    <source>
        <dbReference type="SAM" id="MobiDB-lite"/>
    </source>
</evidence>
<evidence type="ECO:0000313" key="2">
    <source>
        <dbReference type="EMBL" id="QSG04620.1"/>
    </source>
</evidence>
<dbReference type="InterPro" id="IPR055523">
    <property type="entry name" value="DUF7097"/>
</dbReference>